<dbReference type="AlphaFoldDB" id="A0AB39XQ88"/>
<organism evidence="1">
    <name type="scientific">Bradyrhizobium sp. LLZ17</name>
    <dbReference type="NCBI Taxonomy" id="3239388"/>
    <lineage>
        <taxon>Bacteria</taxon>
        <taxon>Pseudomonadati</taxon>
        <taxon>Pseudomonadota</taxon>
        <taxon>Alphaproteobacteria</taxon>
        <taxon>Hyphomicrobiales</taxon>
        <taxon>Nitrobacteraceae</taxon>
        <taxon>Bradyrhizobium</taxon>
    </lineage>
</organism>
<reference evidence="1" key="1">
    <citation type="submission" date="2024-08" db="EMBL/GenBank/DDBJ databases">
        <authorList>
            <person name="Chaddad Z."/>
            <person name="Lamrabet M."/>
            <person name="Bouhnik O."/>
            <person name="Alami S."/>
            <person name="Wipf D."/>
            <person name="Courty P.E."/>
            <person name="Missbah El Idrissi M."/>
        </authorList>
    </citation>
    <scope>NUCLEOTIDE SEQUENCE</scope>
    <source>
        <strain evidence="1">LLZ17</strain>
    </source>
</reference>
<dbReference type="RefSeq" id="WP_369723364.1">
    <property type="nucleotide sequence ID" value="NZ_CP165734.1"/>
</dbReference>
<protein>
    <submittedName>
        <fullName evidence="1">Uncharacterized protein</fullName>
    </submittedName>
</protein>
<accession>A0AB39XQ88</accession>
<sequence length="144" mass="15988">MKIVSTKGPSRSAPELGPFRALHRHHEFFGLLLGEFPGLSHVNDADAGIIQDAIGADPPDRESRVDRRTACLQQADAFREKALADPENHDQWIDEAIKWLERAREAGCRAAITVERGDSCAAPESVRAVDDPDIRRARDVIVRQ</sequence>
<proteinExistence type="predicted"/>
<evidence type="ECO:0000313" key="1">
    <source>
        <dbReference type="EMBL" id="XDV58827.1"/>
    </source>
</evidence>
<dbReference type="EMBL" id="CP165734">
    <property type="protein sequence ID" value="XDV58827.1"/>
    <property type="molecule type" value="Genomic_DNA"/>
</dbReference>
<name>A0AB39XQ88_9BRAD</name>
<gene>
    <name evidence="1" type="ORF">AB8Z38_04900</name>
</gene>